<feature type="compositionally biased region" description="Basic and acidic residues" evidence="5">
    <location>
        <begin position="672"/>
        <end position="682"/>
    </location>
</feature>
<feature type="transmembrane region" description="Helical" evidence="6">
    <location>
        <begin position="237"/>
        <end position="255"/>
    </location>
</feature>
<organism evidence="7 8">
    <name type="scientific">Rhodotorula diobovata</name>
    <dbReference type="NCBI Taxonomy" id="5288"/>
    <lineage>
        <taxon>Eukaryota</taxon>
        <taxon>Fungi</taxon>
        <taxon>Dikarya</taxon>
        <taxon>Basidiomycota</taxon>
        <taxon>Pucciniomycotina</taxon>
        <taxon>Microbotryomycetes</taxon>
        <taxon>Sporidiobolales</taxon>
        <taxon>Sporidiobolaceae</taxon>
        <taxon>Rhodotorula</taxon>
    </lineage>
</organism>
<feature type="compositionally biased region" description="Polar residues" evidence="5">
    <location>
        <begin position="549"/>
        <end position="583"/>
    </location>
</feature>
<dbReference type="InterPro" id="IPR037185">
    <property type="entry name" value="EmrE-like"/>
</dbReference>
<evidence type="ECO:0000256" key="2">
    <source>
        <dbReference type="ARBA" id="ARBA00022692"/>
    </source>
</evidence>
<dbReference type="SUPFAM" id="SSF103481">
    <property type="entry name" value="Multidrug resistance efflux transporter EmrE"/>
    <property type="match status" value="1"/>
</dbReference>
<dbReference type="PANTHER" id="PTHR12570">
    <property type="match status" value="1"/>
</dbReference>
<feature type="transmembrane region" description="Helical" evidence="6">
    <location>
        <begin position="30"/>
        <end position="53"/>
    </location>
</feature>
<protein>
    <submittedName>
        <fullName evidence="7">Magnesium transporter NIPA-domain-containing protein</fullName>
    </submittedName>
</protein>
<feature type="transmembrane region" description="Helical" evidence="6">
    <location>
        <begin position="104"/>
        <end position="126"/>
    </location>
</feature>
<evidence type="ECO:0000256" key="4">
    <source>
        <dbReference type="ARBA" id="ARBA00023136"/>
    </source>
</evidence>
<keyword evidence="3 6" id="KW-1133">Transmembrane helix</keyword>
<feature type="compositionally biased region" description="Acidic residues" evidence="5">
    <location>
        <begin position="661"/>
        <end position="671"/>
    </location>
</feature>
<feature type="transmembrane region" description="Helical" evidence="6">
    <location>
        <begin position="303"/>
        <end position="322"/>
    </location>
</feature>
<dbReference type="AlphaFoldDB" id="A0A5C5FT63"/>
<feature type="transmembrane region" description="Helical" evidence="6">
    <location>
        <begin position="173"/>
        <end position="193"/>
    </location>
</feature>
<dbReference type="InterPro" id="IPR008521">
    <property type="entry name" value="Mg_trans_NIPA"/>
</dbReference>
<feature type="transmembrane region" description="Helical" evidence="6">
    <location>
        <begin position="79"/>
        <end position="98"/>
    </location>
</feature>
<keyword evidence="8" id="KW-1185">Reference proteome</keyword>
<reference evidence="7 8" key="1">
    <citation type="submission" date="2019-03" db="EMBL/GenBank/DDBJ databases">
        <title>Rhodosporidium diobovatum UCD-FST 08-225 genome sequencing, assembly, and annotation.</title>
        <authorList>
            <person name="Fakankun I.U."/>
            <person name="Fristensky B."/>
            <person name="Levin D.B."/>
        </authorList>
    </citation>
    <scope>NUCLEOTIDE SEQUENCE [LARGE SCALE GENOMIC DNA]</scope>
    <source>
        <strain evidence="7 8">UCD-FST 08-225</strain>
    </source>
</reference>
<proteinExistence type="predicted"/>
<feature type="compositionally biased region" description="Basic and acidic residues" evidence="5">
    <location>
        <begin position="649"/>
        <end position="660"/>
    </location>
</feature>
<comment type="subcellular location">
    <subcellularLocation>
        <location evidence="1">Membrane</location>
        <topology evidence="1">Multi-pass membrane protein</topology>
    </subcellularLocation>
</comment>
<dbReference type="Pfam" id="PF05653">
    <property type="entry name" value="Mg_trans_NIPA"/>
    <property type="match status" value="1"/>
</dbReference>
<evidence type="ECO:0000256" key="5">
    <source>
        <dbReference type="SAM" id="MobiDB-lite"/>
    </source>
</evidence>
<gene>
    <name evidence="7" type="ORF">DMC30DRAFT_417895</name>
</gene>
<sequence length="682" mass="72297">MSSTAEAVASATSAAASASASSSSTDGQPASYKIVGILLAVGSGIMIGGSFILKKKGLLAAQKKAGGVAGEGHPYLKSWLWWTGMIVMILGEVCNLVAYSFVDAILVTPMGSLAVVTSGVLAHFILKEKLTTFGWLGSTLCILGSIIIALNGPSEHGSSDIRQFEKLFVSPGFLAWGGVCLVAAAAMVFFVAPRYGKKNMLVYIVICSLLGGLSVACTSGLGGAILSSIRNHDSSQWTYWFMYFLLAFCVVTLLLEINYLNKALELFNTAMVTAIYFVIFTSCTLITSIILNKGFSGATTVSIINVVLGFLVIVLGVALLQLSKIDPEEVQAAVLDKRSATILRATRAGSGHESAYDVEDPGMDTVRGLGGAFGSIHRAISMRSQARRRQSTNPFGADEMAMRWRGDGEGRTGAPGAMGSGPSEHVPRYQLYDGPARVHDEPLPMDAADKISLHSGLASPSLDGRPRASSAIKFADNDNLHLYGVSRKGPTGHVEQPRLEGTHTHRSSLPVVTGDIGDAPSHGPSQGDFSGARSGSLFASSAYRDPYAEQQQQPASPTTNGPPSYMRQSLAQRLGSAFSSSSPDLIEKDFNPAFTPEDTPATAPLPGRRRFALSPVRKGSREASPGRTGAGVPHPKGPRDAEARDEEEALVRQESRRGSSDGEDEDEEGGAELERYDTRDML</sequence>
<evidence type="ECO:0000256" key="6">
    <source>
        <dbReference type="SAM" id="Phobius"/>
    </source>
</evidence>
<dbReference type="GO" id="GO:0015095">
    <property type="term" value="F:magnesium ion transmembrane transporter activity"/>
    <property type="evidence" value="ECO:0007669"/>
    <property type="project" value="InterPro"/>
</dbReference>
<evidence type="ECO:0000313" key="8">
    <source>
        <dbReference type="Proteomes" id="UP000311382"/>
    </source>
</evidence>
<keyword evidence="4 6" id="KW-0472">Membrane</keyword>
<evidence type="ECO:0000256" key="1">
    <source>
        <dbReference type="ARBA" id="ARBA00004141"/>
    </source>
</evidence>
<feature type="region of interest" description="Disordered" evidence="5">
    <location>
        <begin position="482"/>
        <end position="682"/>
    </location>
</feature>
<accession>A0A5C5FT63</accession>
<feature type="transmembrane region" description="Helical" evidence="6">
    <location>
        <begin position="133"/>
        <end position="153"/>
    </location>
</feature>
<dbReference type="PANTHER" id="PTHR12570:SF92">
    <property type="entry name" value="SPICHTHYIN, ISOFORM B"/>
    <property type="match status" value="1"/>
</dbReference>
<feature type="transmembrane region" description="Helical" evidence="6">
    <location>
        <begin position="267"/>
        <end position="291"/>
    </location>
</feature>
<dbReference type="Proteomes" id="UP000311382">
    <property type="component" value="Unassembled WGS sequence"/>
</dbReference>
<dbReference type="OrthoDB" id="6428174at2759"/>
<evidence type="ECO:0000256" key="3">
    <source>
        <dbReference type="ARBA" id="ARBA00022989"/>
    </source>
</evidence>
<dbReference type="EMBL" id="SOZI01000096">
    <property type="protein sequence ID" value="TNY19412.1"/>
    <property type="molecule type" value="Genomic_DNA"/>
</dbReference>
<evidence type="ECO:0000313" key="7">
    <source>
        <dbReference type="EMBL" id="TNY19412.1"/>
    </source>
</evidence>
<comment type="caution">
    <text evidence="7">The sequence shown here is derived from an EMBL/GenBank/DDBJ whole genome shotgun (WGS) entry which is preliminary data.</text>
</comment>
<keyword evidence="2 6" id="KW-0812">Transmembrane</keyword>
<dbReference type="GO" id="GO:0016020">
    <property type="term" value="C:membrane"/>
    <property type="evidence" value="ECO:0007669"/>
    <property type="project" value="UniProtKB-SubCell"/>
</dbReference>
<feature type="transmembrane region" description="Helical" evidence="6">
    <location>
        <begin position="200"/>
        <end position="225"/>
    </location>
</feature>
<name>A0A5C5FT63_9BASI</name>